<comment type="caution">
    <text evidence="7">The sequence shown here is derived from an EMBL/GenBank/DDBJ whole genome shotgun (WGS) entry which is preliminary data.</text>
</comment>
<dbReference type="InterPro" id="IPR014284">
    <property type="entry name" value="RNA_pol_sigma-70_dom"/>
</dbReference>
<reference evidence="7 8" key="1">
    <citation type="submission" date="2020-08" db="EMBL/GenBank/DDBJ databases">
        <title>Paraeoetvoesia sp. YC-7-48 draft genome sequence.</title>
        <authorList>
            <person name="Yao L."/>
        </authorList>
    </citation>
    <scope>NUCLEOTIDE SEQUENCE [LARGE SCALE GENOMIC DNA]</scope>
    <source>
        <strain evidence="8">YC-7-48</strain>
    </source>
</reference>
<dbReference type="InterPro" id="IPR053866">
    <property type="entry name" value="PhyR_sigma2"/>
</dbReference>
<dbReference type="SUPFAM" id="SSF88659">
    <property type="entry name" value="Sigma3 and sigma4 domains of RNA polymerase sigma factors"/>
    <property type="match status" value="1"/>
</dbReference>
<dbReference type="AlphaFoldDB" id="A0A842HI96"/>
<dbReference type="SUPFAM" id="SSF88946">
    <property type="entry name" value="Sigma2 domain of RNA polymerase sigma factors"/>
    <property type="match status" value="1"/>
</dbReference>
<sequence>MGSRDLIIAEIPRLRRYARALTGSMDAADDLVQETLERALEKWLFWKRERDLRPWLFSIMHNLHIDHLRKAKHIDYFPQDELPEVLYRPDQLDGLEIRDLDRALAQLPIDQRQVLLLITLEGLSYKEVAKTLRIPVGSVMSRLSRARTRLRALLEEDAAPLLRVVKS</sequence>
<evidence type="ECO:0000256" key="3">
    <source>
        <dbReference type="ARBA" id="ARBA00023082"/>
    </source>
</evidence>
<dbReference type="GO" id="GO:0006352">
    <property type="term" value="P:DNA-templated transcription initiation"/>
    <property type="evidence" value="ECO:0007669"/>
    <property type="project" value="InterPro"/>
</dbReference>
<dbReference type="InterPro" id="IPR013249">
    <property type="entry name" value="RNA_pol_sigma70_r4_t2"/>
</dbReference>
<name>A0A842HI96_9BURK</name>
<dbReference type="InterPro" id="IPR036388">
    <property type="entry name" value="WH-like_DNA-bd_sf"/>
</dbReference>
<evidence type="ECO:0000256" key="1">
    <source>
        <dbReference type="ARBA" id="ARBA00010641"/>
    </source>
</evidence>
<evidence type="ECO:0000313" key="7">
    <source>
        <dbReference type="EMBL" id="MBC2768339.1"/>
    </source>
</evidence>
<keyword evidence="8" id="KW-1185">Reference proteome</keyword>
<accession>A0A842HI96</accession>
<evidence type="ECO:0000259" key="6">
    <source>
        <dbReference type="Pfam" id="PF22029"/>
    </source>
</evidence>
<dbReference type="InterPro" id="IPR013325">
    <property type="entry name" value="RNA_pol_sigma_r2"/>
</dbReference>
<dbReference type="InterPro" id="IPR039425">
    <property type="entry name" value="RNA_pol_sigma-70-like"/>
</dbReference>
<keyword evidence="2" id="KW-0805">Transcription regulation</keyword>
<comment type="similarity">
    <text evidence="1">Belongs to the sigma-70 factor family. ECF subfamily.</text>
</comment>
<gene>
    <name evidence="7" type="ORF">GTU67_00230</name>
</gene>
<dbReference type="PANTHER" id="PTHR43133:SF25">
    <property type="entry name" value="RNA POLYMERASE SIGMA FACTOR RFAY-RELATED"/>
    <property type="match status" value="1"/>
</dbReference>
<keyword evidence="3" id="KW-0731">Sigma factor</keyword>
<feature type="domain" description="PhyR sigma2" evidence="6">
    <location>
        <begin position="7"/>
        <end position="61"/>
    </location>
</feature>
<evidence type="ECO:0000256" key="2">
    <source>
        <dbReference type="ARBA" id="ARBA00023015"/>
    </source>
</evidence>
<dbReference type="Gene3D" id="1.10.1740.10">
    <property type="match status" value="1"/>
</dbReference>
<feature type="domain" description="RNA polymerase sigma factor 70 region 4 type 2" evidence="5">
    <location>
        <begin position="98"/>
        <end position="150"/>
    </location>
</feature>
<dbReference type="PANTHER" id="PTHR43133">
    <property type="entry name" value="RNA POLYMERASE ECF-TYPE SIGMA FACTO"/>
    <property type="match status" value="1"/>
</dbReference>
<keyword evidence="4" id="KW-0804">Transcription</keyword>
<dbReference type="InterPro" id="IPR013324">
    <property type="entry name" value="RNA_pol_sigma_r3/r4-like"/>
</dbReference>
<dbReference type="Proteomes" id="UP000545386">
    <property type="component" value="Unassembled WGS sequence"/>
</dbReference>
<dbReference type="CDD" id="cd06171">
    <property type="entry name" value="Sigma70_r4"/>
    <property type="match status" value="1"/>
</dbReference>
<dbReference type="Pfam" id="PF22029">
    <property type="entry name" value="PhyR_sigma2"/>
    <property type="match status" value="1"/>
</dbReference>
<proteinExistence type="inferred from homology"/>
<dbReference type="NCBIfam" id="TIGR02937">
    <property type="entry name" value="sigma70-ECF"/>
    <property type="match status" value="1"/>
</dbReference>
<dbReference type="GO" id="GO:0016987">
    <property type="term" value="F:sigma factor activity"/>
    <property type="evidence" value="ECO:0007669"/>
    <property type="project" value="UniProtKB-KW"/>
</dbReference>
<dbReference type="Pfam" id="PF08281">
    <property type="entry name" value="Sigma70_r4_2"/>
    <property type="match status" value="1"/>
</dbReference>
<protein>
    <submittedName>
        <fullName evidence="7">RNA polymerase sigma factor</fullName>
    </submittedName>
</protein>
<dbReference type="Gene3D" id="1.10.10.10">
    <property type="entry name" value="Winged helix-like DNA-binding domain superfamily/Winged helix DNA-binding domain"/>
    <property type="match status" value="1"/>
</dbReference>
<dbReference type="EMBL" id="JACJUU010000001">
    <property type="protein sequence ID" value="MBC2768339.1"/>
    <property type="molecule type" value="Genomic_DNA"/>
</dbReference>
<evidence type="ECO:0000256" key="4">
    <source>
        <dbReference type="ARBA" id="ARBA00023163"/>
    </source>
</evidence>
<evidence type="ECO:0000313" key="8">
    <source>
        <dbReference type="Proteomes" id="UP000545386"/>
    </source>
</evidence>
<dbReference type="GO" id="GO:0003677">
    <property type="term" value="F:DNA binding"/>
    <property type="evidence" value="ECO:0007669"/>
    <property type="project" value="InterPro"/>
</dbReference>
<organism evidence="7 8">
    <name type="scientific">Pusillimonas minor</name>
    <dbReference type="NCBI Taxonomy" id="2697024"/>
    <lineage>
        <taxon>Bacteria</taxon>
        <taxon>Pseudomonadati</taxon>
        <taxon>Pseudomonadota</taxon>
        <taxon>Betaproteobacteria</taxon>
        <taxon>Burkholderiales</taxon>
        <taxon>Alcaligenaceae</taxon>
        <taxon>Pusillimonas</taxon>
    </lineage>
</organism>
<evidence type="ECO:0000259" key="5">
    <source>
        <dbReference type="Pfam" id="PF08281"/>
    </source>
</evidence>